<keyword evidence="2 5" id="KW-0812">Transmembrane</keyword>
<dbReference type="InterPro" id="IPR051328">
    <property type="entry name" value="T7SS_ABC-Transporter"/>
</dbReference>
<reference evidence="6 7" key="1">
    <citation type="submission" date="2023-06" db="EMBL/GenBank/DDBJ databases">
        <title>Roseiconus lacunae JC819 isolated from Gulf of Mannar region, Tamil Nadu.</title>
        <authorList>
            <person name="Pk S."/>
            <person name="Ch S."/>
            <person name="Ch V.R."/>
        </authorList>
    </citation>
    <scope>NUCLEOTIDE SEQUENCE [LARGE SCALE GENOMIC DNA]</scope>
    <source>
        <strain evidence="6 7">JC819</strain>
    </source>
</reference>
<feature type="transmembrane region" description="Helical" evidence="5">
    <location>
        <begin position="442"/>
        <end position="464"/>
    </location>
</feature>
<dbReference type="Proteomes" id="UP001239462">
    <property type="component" value="Unassembled WGS sequence"/>
</dbReference>
<dbReference type="EMBL" id="JASZZN010000003">
    <property type="protein sequence ID" value="MDM4014852.1"/>
    <property type="molecule type" value="Genomic_DNA"/>
</dbReference>
<gene>
    <name evidence="6" type="ORF">QTN89_05375</name>
</gene>
<feature type="transmembrane region" description="Helical" evidence="5">
    <location>
        <begin position="106"/>
        <end position="130"/>
    </location>
</feature>
<evidence type="ECO:0000256" key="1">
    <source>
        <dbReference type="ARBA" id="ARBA00004141"/>
    </source>
</evidence>
<protein>
    <submittedName>
        <fullName evidence="6">ABC transporter permease</fullName>
    </submittedName>
</protein>
<feature type="transmembrane region" description="Helical" evidence="5">
    <location>
        <begin position="173"/>
        <end position="193"/>
    </location>
</feature>
<evidence type="ECO:0000256" key="2">
    <source>
        <dbReference type="ARBA" id="ARBA00022692"/>
    </source>
</evidence>
<feature type="transmembrane region" description="Helical" evidence="5">
    <location>
        <begin position="142"/>
        <end position="161"/>
    </location>
</feature>
<proteinExistence type="predicted"/>
<feature type="transmembrane region" description="Helical" evidence="5">
    <location>
        <begin position="21"/>
        <end position="42"/>
    </location>
</feature>
<dbReference type="Pfam" id="PF12679">
    <property type="entry name" value="ABC2_membrane_2"/>
    <property type="match status" value="2"/>
</dbReference>
<feature type="transmembrane region" description="Helical" evidence="5">
    <location>
        <begin position="376"/>
        <end position="396"/>
    </location>
</feature>
<feature type="transmembrane region" description="Helical" evidence="5">
    <location>
        <begin position="408"/>
        <end position="430"/>
    </location>
</feature>
<feature type="transmembrane region" description="Helical" evidence="5">
    <location>
        <begin position="298"/>
        <end position="320"/>
    </location>
</feature>
<evidence type="ECO:0000313" key="6">
    <source>
        <dbReference type="EMBL" id="MDM4014852.1"/>
    </source>
</evidence>
<comment type="caution">
    <text evidence="6">The sequence shown here is derived from an EMBL/GenBank/DDBJ whole genome shotgun (WGS) entry which is preliminary data.</text>
</comment>
<dbReference type="RefSeq" id="WP_149496795.1">
    <property type="nucleotide sequence ID" value="NZ_CP141221.1"/>
</dbReference>
<comment type="subcellular location">
    <subcellularLocation>
        <location evidence="1">Membrane</location>
        <topology evidence="1">Multi-pass membrane protein</topology>
    </subcellularLocation>
</comment>
<feature type="transmembrane region" description="Helical" evidence="5">
    <location>
        <begin position="326"/>
        <end position="346"/>
    </location>
</feature>
<evidence type="ECO:0000313" key="7">
    <source>
        <dbReference type="Proteomes" id="UP001239462"/>
    </source>
</evidence>
<evidence type="ECO:0000256" key="5">
    <source>
        <dbReference type="SAM" id="Phobius"/>
    </source>
</evidence>
<name>A0ABT7PED0_9BACT</name>
<feature type="transmembrane region" description="Helical" evidence="5">
    <location>
        <begin position="509"/>
        <end position="533"/>
    </location>
</feature>
<evidence type="ECO:0000256" key="4">
    <source>
        <dbReference type="ARBA" id="ARBA00023136"/>
    </source>
</evidence>
<dbReference type="PANTHER" id="PTHR43077">
    <property type="entry name" value="TRANSPORT PERMEASE YVFS-RELATED"/>
    <property type="match status" value="1"/>
</dbReference>
<dbReference type="PANTHER" id="PTHR43077:SF10">
    <property type="entry name" value="TRANSPORT PERMEASE PROTEIN"/>
    <property type="match status" value="1"/>
</dbReference>
<feature type="transmembrane region" description="Helical" evidence="5">
    <location>
        <begin position="205"/>
        <end position="226"/>
    </location>
</feature>
<organism evidence="6 7">
    <name type="scientific">Roseiconus lacunae</name>
    <dbReference type="NCBI Taxonomy" id="2605694"/>
    <lineage>
        <taxon>Bacteria</taxon>
        <taxon>Pseudomonadati</taxon>
        <taxon>Planctomycetota</taxon>
        <taxon>Planctomycetia</taxon>
        <taxon>Pirellulales</taxon>
        <taxon>Pirellulaceae</taxon>
        <taxon>Roseiconus</taxon>
    </lineage>
</organism>
<keyword evidence="7" id="KW-1185">Reference proteome</keyword>
<keyword evidence="3 5" id="KW-1133">Transmembrane helix</keyword>
<sequence length="544" mass="59321">MYIFENPVLQRELLVNLRTKRAFVLLALYQLLLAAVVIAAWPSDERLDLTSSPPSATKLVNLFFLGQYVIASLMAPSFAAGTIAGEKERKTYEMLLASPMRPGAIVLGKMVASLTHLGMLIIGSLPIIVLCLPLGGVHVYEVLAAYLGLIISVILFGAIGVMCSSYFPRTSSALVVSYLVILPLVIGACVFWATLGTEGYLRLKLATVVVPAFGLTAVILMGAAAAGRMLYPPDVGSEGKEVIDLEKEAEEAVGLVIQPDQFPDRLFAPPKKNEMMADGANPVYDKELHSEIFSQGTLMLRLVIQISILLAIPMMGYFLFFQQHQAPWFCVYVIVFNMLVGPSFLAGSITSERERQTLDLLLTTPLSPLQILWGKFVVRFRISIVLTGFLLWPLILGASLNTAFWSNLITVALMFLIVATVCLVNCVVALTCSMFARKTSIALLTTYALLLLLYVVPPALSIVARMLDMPPSTVANVDWTGIASPFSALFWLPLNEDLVPNNQQINDGFMIGVIGYFAFSIIFVIVATAAMLLRLRGRKGLSDG</sequence>
<evidence type="ECO:0000256" key="3">
    <source>
        <dbReference type="ARBA" id="ARBA00022989"/>
    </source>
</evidence>
<accession>A0ABT7PED0</accession>
<feature type="transmembrane region" description="Helical" evidence="5">
    <location>
        <begin position="62"/>
        <end position="85"/>
    </location>
</feature>
<keyword evidence="4 5" id="KW-0472">Membrane</keyword>